<proteinExistence type="predicted"/>
<comment type="caution">
    <text evidence="2">The sequence shown here is derived from an EMBL/GenBank/DDBJ whole genome shotgun (WGS) entry which is preliminary data.</text>
</comment>
<protein>
    <submittedName>
        <fullName evidence="2">Uncharacterized protein</fullName>
    </submittedName>
</protein>
<sequence>MIITVIILGIIALFIIMLFTISLKARFIFDTEESNMYMTLFWLPPLFKAVLEIVNTAPVLTIIILNKELLSKTLRSKKKSLNTQLIKQVNPQELVINAYYGFRDPFSTGVATGFLGAISNLTDIASVRHWPDFTAIRDYIYVDASARINVGTALLSYLRS</sequence>
<organism evidence="2 3">
    <name type="scientific">Pseudobacteroides cellulosolvens ATCC 35603 = DSM 2933</name>
    <dbReference type="NCBI Taxonomy" id="398512"/>
    <lineage>
        <taxon>Bacteria</taxon>
        <taxon>Bacillati</taxon>
        <taxon>Bacillota</taxon>
        <taxon>Clostridia</taxon>
        <taxon>Eubacteriales</taxon>
        <taxon>Oscillospiraceae</taxon>
        <taxon>Pseudobacteroides</taxon>
    </lineage>
</organism>
<keyword evidence="3" id="KW-1185">Reference proteome</keyword>
<feature type="transmembrane region" description="Helical" evidence="1">
    <location>
        <begin position="7"/>
        <end position="29"/>
    </location>
</feature>
<dbReference type="eggNOG" id="ENOG5033S32">
    <property type="taxonomic scope" value="Bacteria"/>
</dbReference>
<feature type="transmembrane region" description="Helical" evidence="1">
    <location>
        <begin position="49"/>
        <end position="70"/>
    </location>
</feature>
<accession>A0A0L6JNW5</accession>
<evidence type="ECO:0000313" key="3">
    <source>
        <dbReference type="Proteomes" id="UP000036923"/>
    </source>
</evidence>
<keyword evidence="1" id="KW-0812">Transmembrane</keyword>
<gene>
    <name evidence="2" type="ORF">Bccel_2802</name>
</gene>
<dbReference type="EMBL" id="LGTC01000001">
    <property type="protein sequence ID" value="KNY27531.1"/>
    <property type="molecule type" value="Genomic_DNA"/>
</dbReference>
<dbReference type="Proteomes" id="UP000036923">
    <property type="component" value="Unassembled WGS sequence"/>
</dbReference>
<name>A0A0L6JNW5_9FIRM</name>
<evidence type="ECO:0000256" key="1">
    <source>
        <dbReference type="SAM" id="Phobius"/>
    </source>
</evidence>
<reference evidence="3" key="1">
    <citation type="submission" date="2015-07" db="EMBL/GenBank/DDBJ databases">
        <title>Near-Complete Genome Sequence of the Cellulolytic Bacterium Bacteroides (Pseudobacteroides) cellulosolvens ATCC 35603.</title>
        <authorList>
            <person name="Dassa B."/>
            <person name="Utturkar S.M."/>
            <person name="Klingeman D.M."/>
            <person name="Hurt R.A."/>
            <person name="Keller M."/>
            <person name="Xu J."/>
            <person name="Reddy Y.H.K."/>
            <person name="Borovok I."/>
            <person name="Grinberg I.R."/>
            <person name="Lamed R."/>
            <person name="Zhivin O."/>
            <person name="Bayer E.A."/>
            <person name="Brown S.D."/>
        </authorList>
    </citation>
    <scope>NUCLEOTIDE SEQUENCE [LARGE SCALE GENOMIC DNA]</scope>
    <source>
        <strain evidence="3">DSM 2933</strain>
    </source>
</reference>
<keyword evidence="1" id="KW-0472">Membrane</keyword>
<dbReference type="OrthoDB" id="1739345at2"/>
<dbReference type="RefSeq" id="WP_036944586.1">
    <property type="nucleotide sequence ID" value="NZ_JQKC01000032.1"/>
</dbReference>
<evidence type="ECO:0000313" key="2">
    <source>
        <dbReference type="EMBL" id="KNY27531.1"/>
    </source>
</evidence>
<dbReference type="AlphaFoldDB" id="A0A0L6JNW5"/>
<keyword evidence="1" id="KW-1133">Transmembrane helix</keyword>